<dbReference type="EMBL" id="PKPP01014611">
    <property type="protein sequence ID" value="PWA39476.1"/>
    <property type="molecule type" value="Genomic_DNA"/>
</dbReference>
<dbReference type="PANTHER" id="PTHR33116:SF78">
    <property type="entry name" value="OS12G0587133 PROTEIN"/>
    <property type="match status" value="1"/>
</dbReference>
<dbReference type="PANTHER" id="PTHR33116">
    <property type="entry name" value="REVERSE TRANSCRIPTASE ZINC-BINDING DOMAIN-CONTAINING PROTEIN-RELATED-RELATED"/>
    <property type="match status" value="1"/>
</dbReference>
<protein>
    <submittedName>
        <fullName evidence="2">RNA-directed DNA polymerase, eukaryota, Reverse transcriptase zinc-binding domain protein</fullName>
    </submittedName>
</protein>
<comment type="caution">
    <text evidence="2">The sequence shown here is derived from an EMBL/GenBank/DDBJ whole genome shotgun (WGS) entry which is preliminary data.</text>
</comment>
<evidence type="ECO:0000313" key="2">
    <source>
        <dbReference type="EMBL" id="PWA39476.1"/>
    </source>
</evidence>
<dbReference type="Proteomes" id="UP000245207">
    <property type="component" value="Unassembled WGS sequence"/>
</dbReference>
<dbReference type="GO" id="GO:0003964">
    <property type="term" value="F:RNA-directed DNA polymerase activity"/>
    <property type="evidence" value="ECO:0007669"/>
    <property type="project" value="UniProtKB-KW"/>
</dbReference>
<feature type="domain" description="Reverse transcriptase zinc-binding" evidence="1">
    <location>
        <begin position="24"/>
        <end position="109"/>
    </location>
</feature>
<evidence type="ECO:0000259" key="1">
    <source>
        <dbReference type="Pfam" id="PF13966"/>
    </source>
</evidence>
<reference evidence="2 3" key="1">
    <citation type="journal article" date="2018" name="Mol. Plant">
        <title>The genome of Artemisia annua provides insight into the evolution of Asteraceae family and artemisinin biosynthesis.</title>
        <authorList>
            <person name="Shen Q."/>
            <person name="Zhang L."/>
            <person name="Liao Z."/>
            <person name="Wang S."/>
            <person name="Yan T."/>
            <person name="Shi P."/>
            <person name="Liu M."/>
            <person name="Fu X."/>
            <person name="Pan Q."/>
            <person name="Wang Y."/>
            <person name="Lv Z."/>
            <person name="Lu X."/>
            <person name="Zhang F."/>
            <person name="Jiang W."/>
            <person name="Ma Y."/>
            <person name="Chen M."/>
            <person name="Hao X."/>
            <person name="Li L."/>
            <person name="Tang Y."/>
            <person name="Lv G."/>
            <person name="Zhou Y."/>
            <person name="Sun X."/>
            <person name="Brodelius P.E."/>
            <person name="Rose J.K.C."/>
            <person name="Tang K."/>
        </authorList>
    </citation>
    <scope>NUCLEOTIDE SEQUENCE [LARGE SCALE GENOMIC DNA]</scope>
    <source>
        <strain evidence="3">cv. Huhao1</strain>
        <tissue evidence="2">Leaf</tissue>
    </source>
</reference>
<keyword evidence="2" id="KW-0808">Transferase</keyword>
<gene>
    <name evidence="2" type="ORF">CTI12_AA571300</name>
</gene>
<keyword evidence="2" id="KW-0695">RNA-directed DNA polymerase</keyword>
<proteinExistence type="predicted"/>
<keyword evidence="3" id="KW-1185">Reference proteome</keyword>
<accession>A0A2U1KRW8</accession>
<dbReference type="STRING" id="35608.A0A2U1KRW8"/>
<keyword evidence="2" id="KW-0548">Nucleotidyltransferase</keyword>
<dbReference type="AlphaFoldDB" id="A0A2U1KRW8"/>
<dbReference type="Pfam" id="PF13966">
    <property type="entry name" value="zf-RVT"/>
    <property type="match status" value="1"/>
</dbReference>
<evidence type="ECO:0000313" key="3">
    <source>
        <dbReference type="Proteomes" id="UP000245207"/>
    </source>
</evidence>
<organism evidence="2 3">
    <name type="scientific">Artemisia annua</name>
    <name type="common">Sweet wormwood</name>
    <dbReference type="NCBI Taxonomy" id="35608"/>
    <lineage>
        <taxon>Eukaryota</taxon>
        <taxon>Viridiplantae</taxon>
        <taxon>Streptophyta</taxon>
        <taxon>Embryophyta</taxon>
        <taxon>Tracheophyta</taxon>
        <taxon>Spermatophyta</taxon>
        <taxon>Magnoliopsida</taxon>
        <taxon>eudicotyledons</taxon>
        <taxon>Gunneridae</taxon>
        <taxon>Pentapetalae</taxon>
        <taxon>asterids</taxon>
        <taxon>campanulids</taxon>
        <taxon>Asterales</taxon>
        <taxon>Asteraceae</taxon>
        <taxon>Asteroideae</taxon>
        <taxon>Anthemideae</taxon>
        <taxon>Artemisiinae</taxon>
        <taxon>Artemisia</taxon>
    </lineage>
</organism>
<dbReference type="OrthoDB" id="696485at2759"/>
<sequence>MLLACSLRDCVDSWSWGMEGKEAYSVASCKQALAVNNSAPRNSNLKWEKWVPLKVNLNAWRADLDRLPTCEALARRRVFIQDTLCQMCRSANEDLKHILVDCIFAFGVWSGICKWCRLDPFVAYDFNDLLLLYKNVHGGKWKKKIVRGIVLIGIWAIWNARNEKIFQGKDMIVMKTVAEVKSKAFLWLKYRSKFDCIVWKDWAKYPLYLCL</sequence>
<dbReference type="InterPro" id="IPR026960">
    <property type="entry name" value="RVT-Znf"/>
</dbReference>
<name>A0A2U1KRW8_ARTAN</name>